<dbReference type="Pfam" id="PF13450">
    <property type="entry name" value="NAD_binding_8"/>
    <property type="match status" value="1"/>
</dbReference>
<dbReference type="RefSeq" id="WP_134053519.1">
    <property type="nucleotide sequence ID" value="NZ_AP022586.1"/>
</dbReference>
<keyword evidence="3" id="KW-1185">Reference proteome</keyword>
<evidence type="ECO:0000313" key="2">
    <source>
        <dbReference type="EMBL" id="BBY17089.1"/>
    </source>
</evidence>
<dbReference type="SUPFAM" id="SSF51905">
    <property type="entry name" value="FAD/NAD(P)-binding domain"/>
    <property type="match status" value="1"/>
</dbReference>
<dbReference type="NCBIfam" id="NF005566">
    <property type="entry name" value="PRK07236.1"/>
    <property type="match status" value="1"/>
</dbReference>
<evidence type="ECO:0000259" key="1">
    <source>
        <dbReference type="Pfam" id="PF22607"/>
    </source>
</evidence>
<proteinExistence type="predicted"/>
<dbReference type="PANTHER" id="PTHR47469">
    <property type="entry name" value="MONOOXYGENASE-LIKE"/>
    <property type="match status" value="1"/>
</dbReference>
<dbReference type="PANTHER" id="PTHR47469:SF2">
    <property type="entry name" value="OS06G0597600 PROTEIN"/>
    <property type="match status" value="1"/>
</dbReference>
<dbReference type="Gene3D" id="3.50.50.60">
    <property type="entry name" value="FAD/NAD(P)-binding domain"/>
    <property type="match status" value="2"/>
</dbReference>
<feature type="domain" description="2,6-dihydroxypyridine 3-monooxygenase substrate binding" evidence="1">
    <location>
        <begin position="176"/>
        <end position="304"/>
    </location>
</feature>
<dbReference type="Pfam" id="PF22607">
    <property type="entry name" value="FAD_binding-like"/>
    <property type="match status" value="1"/>
</dbReference>
<accession>A0AAD1IKY3</accession>
<evidence type="ECO:0000313" key="3">
    <source>
        <dbReference type="Proteomes" id="UP000466607"/>
    </source>
</evidence>
<reference evidence="2 3" key="1">
    <citation type="journal article" date="2019" name="Emerg. Microbes Infect.">
        <title>Comprehensive subspecies identification of 175 nontuberculous mycobacteria species based on 7547 genomic profiles.</title>
        <authorList>
            <person name="Matsumoto Y."/>
            <person name="Kinjo T."/>
            <person name="Motooka D."/>
            <person name="Nabeya D."/>
            <person name="Jung N."/>
            <person name="Uechi K."/>
            <person name="Horii T."/>
            <person name="Iida T."/>
            <person name="Fujita J."/>
            <person name="Nakamura S."/>
        </authorList>
    </citation>
    <scope>NUCLEOTIDE SEQUENCE [LARGE SCALE GENOMIC DNA]</scope>
    <source>
        <strain evidence="2 3">JCM 17423</strain>
    </source>
</reference>
<dbReference type="PRINTS" id="PR00420">
    <property type="entry name" value="RNGMNOXGNASE"/>
</dbReference>
<dbReference type="InterPro" id="IPR053212">
    <property type="entry name" value="DHP_3-monooxygenase"/>
</dbReference>
<name>A0AAD1IKY3_9MYCO</name>
<gene>
    <name evidence="2" type="ORF">MLIT_26810</name>
</gene>
<dbReference type="SUPFAM" id="SSF54373">
    <property type="entry name" value="FAD-linked reductases, C-terminal domain"/>
    <property type="match status" value="1"/>
</dbReference>
<dbReference type="EMBL" id="AP022586">
    <property type="protein sequence ID" value="BBY17089.1"/>
    <property type="molecule type" value="Genomic_DNA"/>
</dbReference>
<sequence>MSERLSASRQDWSGHRALVIGGSIGGLTTALLLRRLGFDVSVFERTPTNLDGRGGGIVLQPDTLRWFVECSDQHPEQVSTSTHFVQYLGPGNAVVHREEAPWSYTSWGTFYRALLADFGTDDYHLGEYAAGFDQDADGVEVRFTSGRRERGDLVVFADGIGSPSRRRISPDSRLEYSGYVGWRGTVPEREVSPETFALLHDSITYSVAPHTHINVYPIPSADGGLTVGERLLNYVWYRNVPEGHELDELMTDKRGFLAGVSLHPGGVQDRFVDEMRAVAGEVLAPAAAEVVRRTEQPYLQAVYDVVAHRMASGRVALVGDAASAARPHAAAGTAKAAANAWALYDALSDSGDIAEALAKWEPGQLELGQRLMHRVKEMGARSQFHCTWVPGDPDNRFGLYGPGR</sequence>
<organism evidence="2 3">
    <name type="scientific">Mycolicibacterium litorale</name>
    <dbReference type="NCBI Taxonomy" id="758802"/>
    <lineage>
        <taxon>Bacteria</taxon>
        <taxon>Bacillati</taxon>
        <taxon>Actinomycetota</taxon>
        <taxon>Actinomycetes</taxon>
        <taxon>Mycobacteriales</taxon>
        <taxon>Mycobacteriaceae</taxon>
        <taxon>Mycolicibacterium</taxon>
    </lineage>
</organism>
<dbReference type="Proteomes" id="UP000466607">
    <property type="component" value="Chromosome"/>
</dbReference>
<dbReference type="AlphaFoldDB" id="A0AAD1IKY3"/>
<dbReference type="InterPro" id="IPR036188">
    <property type="entry name" value="FAD/NAD-bd_sf"/>
</dbReference>
<protein>
    <recommendedName>
        <fullName evidence="1">2,6-dihydroxypyridine 3-monooxygenase substrate binding domain-containing protein</fullName>
    </recommendedName>
</protein>
<dbReference type="InterPro" id="IPR054707">
    <property type="entry name" value="DhpH_subs-bd"/>
</dbReference>